<dbReference type="InterPro" id="IPR038801">
    <property type="entry name" value="TAF1C"/>
</dbReference>
<evidence type="ECO:0000313" key="1">
    <source>
        <dbReference type="EMBL" id="KMS93453.1"/>
    </source>
</evidence>
<keyword evidence="2" id="KW-1185">Reference proteome</keyword>
<evidence type="ECO:0008006" key="3">
    <source>
        <dbReference type="Google" id="ProtNLM"/>
    </source>
</evidence>
<dbReference type="Gramene" id="KMS93453">
    <property type="protein sequence ID" value="KMS93453"/>
    <property type="gene ID" value="BVRB_031330"/>
</dbReference>
<feature type="non-terminal residue" evidence="1">
    <location>
        <position position="138"/>
    </location>
</feature>
<sequence>MHECSLISDDGNITIYDASTCTESFAGVVDASESAWLRQAYTAHPRILHVASRRKLRRLDLRTGTFMNDVGDSLVYHHDPSVVITAFSNDLQDPFSFVIANWDHLSLFDERYTARPVIRWQHHRPKRPIAHIEISTHN</sequence>
<dbReference type="OrthoDB" id="2382881at2759"/>
<evidence type="ECO:0000313" key="2">
    <source>
        <dbReference type="Proteomes" id="UP000035740"/>
    </source>
</evidence>
<dbReference type="PANTHER" id="PTHR15319">
    <property type="entry name" value="TATA BOX-BINDING PROTEIN ASSOCIATED FACTOR RNA POLYMERASE I SUBUNIT C"/>
    <property type="match status" value="1"/>
</dbReference>
<accession>A0A0J8B0K2</accession>
<organism evidence="1 2">
    <name type="scientific">Beta vulgaris subsp. vulgaris</name>
    <name type="common">Beet</name>
    <dbReference type="NCBI Taxonomy" id="3555"/>
    <lineage>
        <taxon>Eukaryota</taxon>
        <taxon>Viridiplantae</taxon>
        <taxon>Streptophyta</taxon>
        <taxon>Embryophyta</taxon>
        <taxon>Tracheophyta</taxon>
        <taxon>Spermatophyta</taxon>
        <taxon>Magnoliopsida</taxon>
        <taxon>eudicotyledons</taxon>
        <taxon>Gunneridae</taxon>
        <taxon>Pentapetalae</taxon>
        <taxon>Caryophyllales</taxon>
        <taxon>Chenopodiaceae</taxon>
        <taxon>Betoideae</taxon>
        <taxon>Beta</taxon>
    </lineage>
</organism>
<dbReference type="GO" id="GO:0001650">
    <property type="term" value="C:fibrillar center"/>
    <property type="evidence" value="ECO:0007669"/>
    <property type="project" value="TreeGrafter"/>
</dbReference>
<dbReference type="PANTHER" id="PTHR15319:SF1">
    <property type="entry name" value="TATA BOX-BINDING PROTEIN-ASSOCIATED FACTOR RNA POLYMERASE I SUBUNIT C"/>
    <property type="match status" value="1"/>
</dbReference>
<dbReference type="SUPFAM" id="SSF50978">
    <property type="entry name" value="WD40 repeat-like"/>
    <property type="match status" value="1"/>
</dbReference>
<dbReference type="InterPro" id="IPR036322">
    <property type="entry name" value="WD40_repeat_dom_sf"/>
</dbReference>
<name>A0A0J8B0K2_BETVV</name>
<dbReference type="Proteomes" id="UP000035740">
    <property type="component" value="Unassembled WGS sequence"/>
</dbReference>
<proteinExistence type="predicted"/>
<dbReference type="GO" id="GO:0001164">
    <property type="term" value="F:RNA polymerase I core promoter sequence-specific DNA binding"/>
    <property type="evidence" value="ECO:0007669"/>
    <property type="project" value="TreeGrafter"/>
</dbReference>
<protein>
    <recommendedName>
        <fullName evidence="3">DUF2415 domain-containing protein</fullName>
    </recommendedName>
</protein>
<reference evidence="1 2" key="1">
    <citation type="journal article" date="2014" name="Nature">
        <title>The genome of the recently domesticated crop plant sugar beet (Beta vulgaris).</title>
        <authorList>
            <person name="Dohm J.C."/>
            <person name="Minoche A.E."/>
            <person name="Holtgrawe D."/>
            <person name="Capella-Gutierrez S."/>
            <person name="Zakrzewski F."/>
            <person name="Tafer H."/>
            <person name="Rupp O."/>
            <person name="Sorensen T.R."/>
            <person name="Stracke R."/>
            <person name="Reinhardt R."/>
            <person name="Goesmann A."/>
            <person name="Kraft T."/>
            <person name="Schulz B."/>
            <person name="Stadler P.F."/>
            <person name="Schmidt T."/>
            <person name="Gabaldon T."/>
            <person name="Lehrach H."/>
            <person name="Weisshaar B."/>
            <person name="Himmelbauer H."/>
        </authorList>
    </citation>
    <scope>NUCLEOTIDE SEQUENCE [LARGE SCALE GENOMIC DNA]</scope>
    <source>
        <tissue evidence="1">Taproot</tissue>
    </source>
</reference>
<dbReference type="EMBL" id="KQ102621">
    <property type="protein sequence ID" value="KMS93453.1"/>
    <property type="molecule type" value="Genomic_DNA"/>
</dbReference>
<gene>
    <name evidence="1" type="ORF">BVRB_031330</name>
</gene>
<dbReference type="AlphaFoldDB" id="A0A0J8B0K2"/>